<keyword evidence="2" id="KW-0472">Membrane</keyword>
<name>A0A5A9NJA4_9TELE</name>
<dbReference type="Gene3D" id="2.60.40.10">
    <property type="entry name" value="Immunoglobulins"/>
    <property type="match status" value="1"/>
</dbReference>
<evidence type="ECO:0008006" key="6">
    <source>
        <dbReference type="Google" id="ProtNLM"/>
    </source>
</evidence>
<evidence type="ECO:0000313" key="5">
    <source>
        <dbReference type="Proteomes" id="UP000324632"/>
    </source>
</evidence>
<evidence type="ECO:0000256" key="1">
    <source>
        <dbReference type="SAM" id="MobiDB-lite"/>
    </source>
</evidence>
<evidence type="ECO:0000256" key="3">
    <source>
        <dbReference type="SAM" id="SignalP"/>
    </source>
</evidence>
<feature type="region of interest" description="Disordered" evidence="1">
    <location>
        <begin position="169"/>
        <end position="221"/>
    </location>
</feature>
<comment type="caution">
    <text evidence="4">The sequence shown here is derived from an EMBL/GenBank/DDBJ whole genome shotgun (WGS) entry which is preliminary data.</text>
</comment>
<organism evidence="4 5">
    <name type="scientific">Triplophysa tibetana</name>
    <dbReference type="NCBI Taxonomy" id="1572043"/>
    <lineage>
        <taxon>Eukaryota</taxon>
        <taxon>Metazoa</taxon>
        <taxon>Chordata</taxon>
        <taxon>Craniata</taxon>
        <taxon>Vertebrata</taxon>
        <taxon>Euteleostomi</taxon>
        <taxon>Actinopterygii</taxon>
        <taxon>Neopterygii</taxon>
        <taxon>Teleostei</taxon>
        <taxon>Ostariophysi</taxon>
        <taxon>Cypriniformes</taxon>
        <taxon>Nemacheilidae</taxon>
        <taxon>Triplophysa</taxon>
    </lineage>
</organism>
<feature type="compositionally biased region" description="Basic and acidic residues" evidence="1">
    <location>
        <begin position="169"/>
        <end position="184"/>
    </location>
</feature>
<keyword evidence="5" id="KW-1185">Reference proteome</keyword>
<feature type="chain" id="PRO_5022712656" description="Immunoglobulin subtype domain-containing protein" evidence="3">
    <location>
        <begin position="22"/>
        <end position="221"/>
    </location>
</feature>
<keyword evidence="2" id="KW-1133">Transmembrane helix</keyword>
<reference evidence="4 5" key="1">
    <citation type="journal article" date="2019" name="Mol. Ecol. Resour.">
        <title>Chromosome-level genome assembly of Triplophysa tibetana, a fish adapted to the harsh high-altitude environment of the Tibetan Plateau.</title>
        <authorList>
            <person name="Yang X."/>
            <person name="Liu H."/>
            <person name="Ma Z."/>
            <person name="Zou Y."/>
            <person name="Zou M."/>
            <person name="Mao Y."/>
            <person name="Li X."/>
            <person name="Wang H."/>
            <person name="Chen T."/>
            <person name="Wang W."/>
            <person name="Yang R."/>
        </authorList>
    </citation>
    <scope>NUCLEOTIDE SEQUENCE [LARGE SCALE GENOMIC DNA]</scope>
    <source>
        <strain evidence="4">TTIB1903HZAU</strain>
        <tissue evidence="4">Muscle</tissue>
    </source>
</reference>
<protein>
    <recommendedName>
        <fullName evidence="6">Immunoglobulin subtype domain-containing protein</fullName>
    </recommendedName>
</protein>
<dbReference type="InterPro" id="IPR036179">
    <property type="entry name" value="Ig-like_dom_sf"/>
</dbReference>
<dbReference type="EMBL" id="SOYY01000017">
    <property type="protein sequence ID" value="KAA0709840.1"/>
    <property type="molecule type" value="Genomic_DNA"/>
</dbReference>
<evidence type="ECO:0000313" key="4">
    <source>
        <dbReference type="EMBL" id="KAA0709840.1"/>
    </source>
</evidence>
<feature type="transmembrane region" description="Helical" evidence="2">
    <location>
        <begin position="138"/>
        <end position="161"/>
    </location>
</feature>
<keyword evidence="3" id="KW-0732">Signal</keyword>
<proteinExistence type="predicted"/>
<sequence length="221" mass="25740">MFREMLLMFGLMLLMFQMISCEDQTCRFNQTEICYAVLGHKLSLQMVPESRHYDAQIQHLITGNRTVDPSCRIINDMMKKGKSCDLYMNRSDVTFSNGAVIINHVIREDSGRYTLQLIDSTGSETHAELQVNVKDPHVVLIVLGCVTVILLVLFITVYYIYKRKKHHKSAAEHQTERKEKKDEELQYGEVTFTPDKTNSQQQQQQQQRCKEQDECVYSHIK</sequence>
<evidence type="ECO:0000256" key="2">
    <source>
        <dbReference type="SAM" id="Phobius"/>
    </source>
</evidence>
<dbReference type="SUPFAM" id="SSF48726">
    <property type="entry name" value="Immunoglobulin"/>
    <property type="match status" value="1"/>
</dbReference>
<dbReference type="InterPro" id="IPR013783">
    <property type="entry name" value="Ig-like_fold"/>
</dbReference>
<dbReference type="AlphaFoldDB" id="A0A5A9NJA4"/>
<gene>
    <name evidence="4" type="ORF">E1301_Tti023463</name>
</gene>
<feature type="signal peptide" evidence="3">
    <location>
        <begin position="1"/>
        <end position="21"/>
    </location>
</feature>
<accession>A0A5A9NJA4</accession>
<keyword evidence="2" id="KW-0812">Transmembrane</keyword>
<dbReference type="Proteomes" id="UP000324632">
    <property type="component" value="Chromosome 17"/>
</dbReference>